<dbReference type="InterPro" id="IPR013083">
    <property type="entry name" value="Znf_RING/FYVE/PHD"/>
</dbReference>
<dbReference type="InterPro" id="IPR017907">
    <property type="entry name" value="Znf_RING_CS"/>
</dbReference>
<proteinExistence type="predicted"/>
<feature type="domain" description="RING-type" evidence="6">
    <location>
        <begin position="149"/>
        <end position="238"/>
    </location>
</feature>
<organism evidence="7 8">
    <name type="scientific">Wolfiporia cocos (strain MD-104)</name>
    <name type="common">Brown rot fungus</name>
    <dbReference type="NCBI Taxonomy" id="742152"/>
    <lineage>
        <taxon>Eukaryota</taxon>
        <taxon>Fungi</taxon>
        <taxon>Dikarya</taxon>
        <taxon>Basidiomycota</taxon>
        <taxon>Agaricomycotina</taxon>
        <taxon>Agaricomycetes</taxon>
        <taxon>Polyporales</taxon>
        <taxon>Phaeolaceae</taxon>
        <taxon>Wolfiporia</taxon>
    </lineage>
</organism>
<keyword evidence="8" id="KW-1185">Reference proteome</keyword>
<accession>A0A2H3JBE5</accession>
<name>A0A2H3JBE5_WOLCO</name>
<evidence type="ECO:0000313" key="8">
    <source>
        <dbReference type="Proteomes" id="UP000218811"/>
    </source>
</evidence>
<feature type="compositionally biased region" description="Basic residues" evidence="5">
    <location>
        <begin position="51"/>
        <end position="62"/>
    </location>
</feature>
<dbReference type="InterPro" id="IPR027370">
    <property type="entry name" value="Znf-RING_euk"/>
</dbReference>
<dbReference type="PROSITE" id="PS50089">
    <property type="entry name" value="ZF_RING_2"/>
    <property type="match status" value="1"/>
</dbReference>
<dbReference type="EMBL" id="KB467976">
    <property type="protein sequence ID" value="PCH39231.1"/>
    <property type="molecule type" value="Genomic_DNA"/>
</dbReference>
<evidence type="ECO:0000313" key="7">
    <source>
        <dbReference type="EMBL" id="PCH39231.1"/>
    </source>
</evidence>
<sequence>MPAQRTTRHASRQPSHIKALSSSPTPGPDPEVIVISSDEDTPLSRKSSVQPRHRRTQAKGKGRLPPPPHDIIEISSDEEGGPPRRMPTPSRSPVASRRRQPQNTRAEPRRPSSSTHRRATSELSATEPSVCILAQSQVPISMLEDRIGCEICLLPMWTPYALSCGHTFCQSCLQEWFSTILAHHMHATPGYNHVRIAELNAQLREPELHIQMRHGIIALLSSIEAETPSPTYSCPFCRDTVTSRPSEVFALKNVVHAIATANGESPPKKPLPPNAAPSGVGGLWDGFFPRTTY</sequence>
<dbReference type="AlphaFoldDB" id="A0A2H3JBE5"/>
<dbReference type="STRING" id="742152.A0A2H3JBE5"/>
<dbReference type="SMART" id="SM00184">
    <property type="entry name" value="RING"/>
    <property type="match status" value="1"/>
</dbReference>
<keyword evidence="2 4" id="KW-0863">Zinc-finger</keyword>
<dbReference type="Gene3D" id="3.30.40.10">
    <property type="entry name" value="Zinc/RING finger domain, C3HC4 (zinc finger)"/>
    <property type="match status" value="1"/>
</dbReference>
<dbReference type="Proteomes" id="UP000218811">
    <property type="component" value="Unassembled WGS sequence"/>
</dbReference>
<feature type="compositionally biased region" description="Basic residues" evidence="5">
    <location>
        <begin position="1"/>
        <end position="11"/>
    </location>
</feature>
<dbReference type="Pfam" id="PF13445">
    <property type="entry name" value="zf-RING_UBOX"/>
    <property type="match status" value="1"/>
</dbReference>
<dbReference type="OMA" id="CCEICTH"/>
<dbReference type="PANTHER" id="PTHR23327:SF51">
    <property type="entry name" value="TRANSCRIPTIONAL REGULATOR OF YEAST FORM ADHERENCE 3"/>
    <property type="match status" value="1"/>
</dbReference>
<evidence type="ECO:0000256" key="1">
    <source>
        <dbReference type="ARBA" id="ARBA00022723"/>
    </source>
</evidence>
<dbReference type="InterPro" id="IPR001841">
    <property type="entry name" value="Znf_RING"/>
</dbReference>
<reference evidence="7 8" key="1">
    <citation type="journal article" date="2012" name="Science">
        <title>The Paleozoic origin of enzymatic lignin decomposition reconstructed from 31 fungal genomes.</title>
        <authorList>
            <person name="Floudas D."/>
            <person name="Binder M."/>
            <person name="Riley R."/>
            <person name="Barry K."/>
            <person name="Blanchette R.A."/>
            <person name="Henrissat B."/>
            <person name="Martinez A.T."/>
            <person name="Otillar R."/>
            <person name="Spatafora J.W."/>
            <person name="Yadav J.S."/>
            <person name="Aerts A."/>
            <person name="Benoit I."/>
            <person name="Boyd A."/>
            <person name="Carlson A."/>
            <person name="Copeland A."/>
            <person name="Coutinho P.M."/>
            <person name="de Vries R.P."/>
            <person name="Ferreira P."/>
            <person name="Findley K."/>
            <person name="Foster B."/>
            <person name="Gaskell J."/>
            <person name="Glotzer D."/>
            <person name="Gorecki P."/>
            <person name="Heitman J."/>
            <person name="Hesse C."/>
            <person name="Hori C."/>
            <person name="Igarashi K."/>
            <person name="Jurgens J.A."/>
            <person name="Kallen N."/>
            <person name="Kersten P."/>
            <person name="Kohler A."/>
            <person name="Kuees U."/>
            <person name="Kumar T.K.A."/>
            <person name="Kuo A."/>
            <person name="LaButti K."/>
            <person name="Larrondo L.F."/>
            <person name="Lindquist E."/>
            <person name="Ling A."/>
            <person name="Lombard V."/>
            <person name="Lucas S."/>
            <person name="Lundell T."/>
            <person name="Martin R."/>
            <person name="McLaughlin D.J."/>
            <person name="Morgenstern I."/>
            <person name="Morin E."/>
            <person name="Murat C."/>
            <person name="Nagy L.G."/>
            <person name="Nolan M."/>
            <person name="Ohm R.A."/>
            <person name="Patyshakuliyeva A."/>
            <person name="Rokas A."/>
            <person name="Ruiz-Duenas F.J."/>
            <person name="Sabat G."/>
            <person name="Salamov A."/>
            <person name="Samejima M."/>
            <person name="Schmutz J."/>
            <person name="Slot J.C."/>
            <person name="St John F."/>
            <person name="Stenlid J."/>
            <person name="Sun H."/>
            <person name="Sun S."/>
            <person name="Syed K."/>
            <person name="Tsang A."/>
            <person name="Wiebenga A."/>
            <person name="Young D."/>
            <person name="Pisabarro A."/>
            <person name="Eastwood D.C."/>
            <person name="Martin F."/>
            <person name="Cullen D."/>
            <person name="Grigoriev I.V."/>
            <person name="Hibbett D.S."/>
        </authorList>
    </citation>
    <scope>NUCLEOTIDE SEQUENCE [LARGE SCALE GENOMIC DNA]</scope>
    <source>
        <strain evidence="7 8">MD-104</strain>
    </source>
</reference>
<dbReference type="CDD" id="cd16449">
    <property type="entry name" value="RING-HC"/>
    <property type="match status" value="1"/>
</dbReference>
<evidence type="ECO:0000256" key="2">
    <source>
        <dbReference type="ARBA" id="ARBA00022771"/>
    </source>
</evidence>
<dbReference type="PANTHER" id="PTHR23327">
    <property type="entry name" value="RING FINGER PROTEIN 127"/>
    <property type="match status" value="1"/>
</dbReference>
<keyword evidence="1" id="KW-0479">Metal-binding</keyword>
<dbReference type="GO" id="GO:0008270">
    <property type="term" value="F:zinc ion binding"/>
    <property type="evidence" value="ECO:0007669"/>
    <property type="project" value="UniProtKB-KW"/>
</dbReference>
<evidence type="ECO:0000259" key="6">
    <source>
        <dbReference type="PROSITE" id="PS50089"/>
    </source>
</evidence>
<evidence type="ECO:0000256" key="4">
    <source>
        <dbReference type="PROSITE-ProRule" id="PRU00175"/>
    </source>
</evidence>
<keyword evidence="3" id="KW-0862">Zinc</keyword>
<feature type="region of interest" description="Disordered" evidence="5">
    <location>
        <begin position="1"/>
        <end position="126"/>
    </location>
</feature>
<protein>
    <recommendedName>
        <fullName evidence="6">RING-type domain-containing protein</fullName>
    </recommendedName>
</protein>
<gene>
    <name evidence="7" type="ORF">WOLCODRAFT_29436</name>
</gene>
<evidence type="ECO:0000256" key="3">
    <source>
        <dbReference type="ARBA" id="ARBA00022833"/>
    </source>
</evidence>
<dbReference type="SUPFAM" id="SSF57850">
    <property type="entry name" value="RING/U-box"/>
    <property type="match status" value="1"/>
</dbReference>
<dbReference type="PROSITE" id="PS00518">
    <property type="entry name" value="ZF_RING_1"/>
    <property type="match status" value="1"/>
</dbReference>
<dbReference type="OrthoDB" id="3219336at2759"/>
<evidence type="ECO:0000256" key="5">
    <source>
        <dbReference type="SAM" id="MobiDB-lite"/>
    </source>
</evidence>